<dbReference type="InterPro" id="IPR010977">
    <property type="entry name" value="Aromatic_deC"/>
</dbReference>
<evidence type="ECO:0000256" key="11">
    <source>
        <dbReference type="ARBA" id="ARBA00040968"/>
    </source>
</evidence>
<dbReference type="InterPro" id="IPR015422">
    <property type="entry name" value="PyrdxlP-dep_Trfase_small"/>
</dbReference>
<keyword evidence="5" id="KW-0210">Decarboxylase</keyword>
<evidence type="ECO:0000256" key="13">
    <source>
        <dbReference type="PIRSR" id="PIRSR602129-50"/>
    </source>
</evidence>
<evidence type="ECO:0000256" key="7">
    <source>
        <dbReference type="ARBA" id="ARBA00023239"/>
    </source>
</evidence>
<dbReference type="Ensembl" id="ENSOMYT00000032266.2">
    <property type="protein sequence ID" value="ENSOMYP00000029574.2"/>
    <property type="gene ID" value="ENSOMYG00000013814.2"/>
</dbReference>
<sequence>MDATEFRRRGKEMVDLIADYLENIEQRTVYPDVEPGYLRSLIPEEAPEEPDTYEDVVKDIERVIMPGVTHWHSPYFYAYFPTANSFPAMLADMLSGAIGCIGFSWAASPACTELETVMMDWLGKMLKLPEDFIAGTHGQGGGVIQGTASEATLVALLAARCRAVRMILASDPQRPETGITSKLVAYSSDQAHCSVERAGMIAGVRMKKIPTEQSDKYAVQGETLRRMIQEDKAAGLIPFYFCATLGTTPSCAFDHITELGHVSGPALYVSKIWMHIDAAYAGSSFICPEFRPLLNGIEFADSFNFNAHKWLLVNFDCSTMWVKKRSDLIGAFKMDPLYLKHDHQDVHSVCSTNPNPLIPLCLILSPTLPHPTAPSTSPYRTLSPPVPHTTSQHWQIPLGRRFRSLKMWFVFRMYGLKGLQDYIRKHVELAKEFESLVRADQRFEISADVVLGLVCFRLKGSNEVNETLLKRINNGRKIHLVPCLLSGQFVLRFALCARTTESRHIREAWQLITQLAEEVMQELPH</sequence>
<evidence type="ECO:0000256" key="10">
    <source>
        <dbReference type="ARBA" id="ARBA00038886"/>
    </source>
</evidence>
<comment type="cofactor">
    <cofactor evidence="1 13 14">
        <name>pyridoxal 5'-phosphate</name>
        <dbReference type="ChEBI" id="CHEBI:597326"/>
    </cofactor>
</comment>
<name>A0A8C7Q1E6_ONCMY</name>
<dbReference type="GO" id="GO:0042427">
    <property type="term" value="P:serotonin biosynthetic process"/>
    <property type="evidence" value="ECO:0007669"/>
    <property type="project" value="TreeGrafter"/>
</dbReference>
<dbReference type="InterPro" id="IPR015424">
    <property type="entry name" value="PyrdxlP-dep_Trfase"/>
</dbReference>
<keyword evidence="7 14" id="KW-0456">Lyase</keyword>
<evidence type="ECO:0000256" key="14">
    <source>
        <dbReference type="RuleBase" id="RU000382"/>
    </source>
</evidence>
<dbReference type="InterPro" id="IPR021115">
    <property type="entry name" value="Pyridoxal-P_BS"/>
</dbReference>
<protein>
    <recommendedName>
        <fullName evidence="11">Aromatic-L-amino-acid decarboxylase</fullName>
        <ecNumber evidence="10">4.1.1.28</ecNumber>
    </recommendedName>
    <alternativeName>
        <fullName evidence="12">DOPA decarboxylase</fullName>
    </alternativeName>
</protein>
<dbReference type="Proteomes" id="UP000694395">
    <property type="component" value="Chromosome 3"/>
</dbReference>
<comment type="subunit">
    <text evidence="3">Homodimer.</text>
</comment>
<keyword evidence="4" id="KW-0127">Catecholamine biosynthesis</keyword>
<accession>A0A8C7Q1E6</accession>
<proteinExistence type="inferred from homology"/>
<dbReference type="GO" id="GO:0030170">
    <property type="term" value="F:pyridoxal phosphate binding"/>
    <property type="evidence" value="ECO:0007669"/>
    <property type="project" value="InterPro"/>
</dbReference>
<evidence type="ECO:0000256" key="1">
    <source>
        <dbReference type="ARBA" id="ARBA00001933"/>
    </source>
</evidence>
<comment type="function">
    <text evidence="8">Catalyzes the decarboxylation of L-3,4-dihydroxyphenylalanine (DOPA) to dopamine and L-5-hydroxytryptophan to serotonin.</text>
</comment>
<reference evidence="15" key="3">
    <citation type="submission" date="2025-09" db="UniProtKB">
        <authorList>
            <consortium name="Ensembl"/>
        </authorList>
    </citation>
    <scope>IDENTIFICATION</scope>
</reference>
<dbReference type="AlphaFoldDB" id="A0A8C7Q1E6"/>
<reference evidence="15" key="2">
    <citation type="submission" date="2025-08" db="UniProtKB">
        <authorList>
            <consortium name="Ensembl"/>
        </authorList>
    </citation>
    <scope>IDENTIFICATION</scope>
</reference>
<dbReference type="InterPro" id="IPR002129">
    <property type="entry name" value="PyrdxlP-dep_de-COase"/>
</dbReference>
<keyword evidence="6 13" id="KW-0663">Pyridoxal phosphate</keyword>
<comment type="similarity">
    <text evidence="2 14">Belongs to the group II decarboxylase family.</text>
</comment>
<dbReference type="GO" id="GO:0004058">
    <property type="term" value="F:aromatic-L-amino-acid decarboxylase activity"/>
    <property type="evidence" value="ECO:0007669"/>
    <property type="project" value="UniProtKB-EC"/>
</dbReference>
<comment type="pathway">
    <text evidence="9">Catecholamine biosynthesis; dopamine biosynthesis; dopamine from L-tyrosine: step 2/2.</text>
</comment>
<keyword evidence="16" id="KW-1185">Reference proteome</keyword>
<evidence type="ECO:0000256" key="8">
    <source>
        <dbReference type="ARBA" id="ARBA00037256"/>
    </source>
</evidence>
<evidence type="ECO:0000256" key="12">
    <source>
        <dbReference type="ARBA" id="ARBA00041275"/>
    </source>
</evidence>
<feature type="modified residue" description="N6-(pyridoxal phosphate)lysine" evidence="13">
    <location>
        <position position="309"/>
    </location>
</feature>
<dbReference type="PANTHER" id="PTHR11999:SF167">
    <property type="entry name" value="AROMATIC-L-AMINO-ACID DECARBOXYLASE"/>
    <property type="match status" value="1"/>
</dbReference>
<dbReference type="PROSITE" id="PS00392">
    <property type="entry name" value="DDC_GAD_HDC_YDC"/>
    <property type="match status" value="1"/>
</dbReference>
<dbReference type="CDD" id="cd06450">
    <property type="entry name" value="DOPA_deC_like"/>
    <property type="match status" value="1"/>
</dbReference>
<dbReference type="Gene3D" id="3.90.1150.10">
    <property type="entry name" value="Aspartate Aminotransferase, domain 1"/>
    <property type="match status" value="1"/>
</dbReference>
<dbReference type="SUPFAM" id="SSF53383">
    <property type="entry name" value="PLP-dependent transferases"/>
    <property type="match status" value="2"/>
</dbReference>
<dbReference type="InterPro" id="IPR015421">
    <property type="entry name" value="PyrdxlP-dep_Trfase_major"/>
</dbReference>
<dbReference type="PANTHER" id="PTHR11999">
    <property type="entry name" value="GROUP II PYRIDOXAL-5-PHOSPHATE DECARBOXYLASE"/>
    <property type="match status" value="1"/>
</dbReference>
<dbReference type="EC" id="4.1.1.28" evidence="10"/>
<evidence type="ECO:0000256" key="3">
    <source>
        <dbReference type="ARBA" id="ARBA00011738"/>
    </source>
</evidence>
<dbReference type="PRINTS" id="PR00800">
    <property type="entry name" value="YHDCRBOXLASE"/>
</dbReference>
<evidence type="ECO:0000256" key="9">
    <source>
        <dbReference type="ARBA" id="ARBA00037889"/>
    </source>
</evidence>
<gene>
    <name evidence="15" type="primary">LOC110512870</name>
</gene>
<dbReference type="Pfam" id="PF00282">
    <property type="entry name" value="Pyridoxal_deC"/>
    <property type="match status" value="2"/>
</dbReference>
<evidence type="ECO:0000313" key="15">
    <source>
        <dbReference type="Ensembl" id="ENSOMYP00000029574.2"/>
    </source>
</evidence>
<evidence type="ECO:0000313" key="16">
    <source>
        <dbReference type="Proteomes" id="UP000694395"/>
    </source>
</evidence>
<evidence type="ECO:0000256" key="2">
    <source>
        <dbReference type="ARBA" id="ARBA00009533"/>
    </source>
</evidence>
<dbReference type="GeneTree" id="ENSGT00940000156004"/>
<dbReference type="GO" id="GO:0006520">
    <property type="term" value="P:amino acid metabolic process"/>
    <property type="evidence" value="ECO:0007669"/>
    <property type="project" value="InterPro"/>
</dbReference>
<dbReference type="FunFam" id="1.20.1340.10:FF:000001">
    <property type="entry name" value="Histidine decarboxylase"/>
    <property type="match status" value="1"/>
</dbReference>
<dbReference type="GO" id="GO:0042423">
    <property type="term" value="P:catecholamine biosynthetic process"/>
    <property type="evidence" value="ECO:0007669"/>
    <property type="project" value="UniProtKB-KW"/>
</dbReference>
<dbReference type="Gene3D" id="3.40.640.10">
    <property type="entry name" value="Type I PLP-dependent aspartate aminotransferase-like (Major domain)"/>
    <property type="match status" value="1"/>
</dbReference>
<dbReference type="FunFam" id="3.40.640.10:FF:000025">
    <property type="entry name" value="Histidine decarboxylase"/>
    <property type="match status" value="1"/>
</dbReference>
<dbReference type="GO" id="GO:0005737">
    <property type="term" value="C:cytoplasm"/>
    <property type="evidence" value="ECO:0007669"/>
    <property type="project" value="TreeGrafter"/>
</dbReference>
<evidence type="ECO:0000256" key="4">
    <source>
        <dbReference type="ARBA" id="ARBA00022584"/>
    </source>
</evidence>
<evidence type="ECO:0000256" key="5">
    <source>
        <dbReference type="ARBA" id="ARBA00022793"/>
    </source>
</evidence>
<dbReference type="Gene3D" id="1.20.1340.10">
    <property type="entry name" value="dopa decarboxylase, N-terminal domain"/>
    <property type="match status" value="1"/>
</dbReference>
<reference evidence="15" key="1">
    <citation type="submission" date="2020-07" db="EMBL/GenBank/DDBJ databases">
        <title>A long reads based de novo assembly of the rainbow trout Arlee double haploid line genome.</title>
        <authorList>
            <person name="Gao G."/>
            <person name="Palti Y."/>
        </authorList>
    </citation>
    <scope>NUCLEOTIDE SEQUENCE [LARGE SCALE GENOMIC DNA]</scope>
</reference>
<evidence type="ECO:0000256" key="6">
    <source>
        <dbReference type="ARBA" id="ARBA00022898"/>
    </source>
</evidence>
<organism evidence="15 16">
    <name type="scientific">Oncorhynchus mykiss</name>
    <name type="common">Rainbow trout</name>
    <name type="synonym">Salmo gairdneri</name>
    <dbReference type="NCBI Taxonomy" id="8022"/>
    <lineage>
        <taxon>Eukaryota</taxon>
        <taxon>Metazoa</taxon>
        <taxon>Chordata</taxon>
        <taxon>Craniata</taxon>
        <taxon>Vertebrata</taxon>
        <taxon>Euteleostomi</taxon>
        <taxon>Actinopterygii</taxon>
        <taxon>Neopterygii</taxon>
        <taxon>Teleostei</taxon>
        <taxon>Protacanthopterygii</taxon>
        <taxon>Salmoniformes</taxon>
        <taxon>Salmonidae</taxon>
        <taxon>Salmoninae</taxon>
        <taxon>Oncorhynchus</taxon>
    </lineage>
</organism>
<dbReference type="GO" id="GO:0019752">
    <property type="term" value="P:carboxylic acid metabolic process"/>
    <property type="evidence" value="ECO:0007669"/>
    <property type="project" value="InterPro"/>
</dbReference>
<dbReference type="FunFam" id="3.90.1150.10:FF:000018">
    <property type="entry name" value="Histidine decarboxylase"/>
    <property type="match status" value="1"/>
</dbReference>